<proteinExistence type="predicted"/>
<organism evidence="2 3">
    <name type="scientific">Petromyzon marinus</name>
    <name type="common">Sea lamprey</name>
    <dbReference type="NCBI Taxonomy" id="7757"/>
    <lineage>
        <taxon>Eukaryota</taxon>
        <taxon>Metazoa</taxon>
        <taxon>Chordata</taxon>
        <taxon>Craniata</taxon>
        <taxon>Vertebrata</taxon>
        <taxon>Cyclostomata</taxon>
        <taxon>Hyperoartia</taxon>
        <taxon>Petromyzontiformes</taxon>
        <taxon>Petromyzontidae</taxon>
        <taxon>Petromyzon</taxon>
    </lineage>
</organism>
<evidence type="ECO:0000313" key="2">
    <source>
        <dbReference type="Proteomes" id="UP001318040"/>
    </source>
</evidence>
<protein>
    <submittedName>
        <fullName evidence="3">Uncharacterized protein LOC116948107 isoform X2</fullName>
    </submittedName>
</protein>
<dbReference type="SMART" id="SM00595">
    <property type="entry name" value="MADF"/>
    <property type="match status" value="1"/>
</dbReference>
<dbReference type="GeneID" id="116948107"/>
<reference evidence="3" key="1">
    <citation type="submission" date="2025-08" db="UniProtKB">
        <authorList>
            <consortium name="RefSeq"/>
        </authorList>
    </citation>
    <scope>IDENTIFICATION</scope>
    <source>
        <tissue evidence="3">Sperm</tissue>
    </source>
</reference>
<dbReference type="InterPro" id="IPR039353">
    <property type="entry name" value="TF_Adf1"/>
</dbReference>
<feature type="domain" description="MADF" evidence="1">
    <location>
        <begin position="28"/>
        <end position="128"/>
    </location>
</feature>
<name>A0AAJ7X3P3_PETMA</name>
<dbReference type="InterPro" id="IPR006578">
    <property type="entry name" value="MADF-dom"/>
</dbReference>
<evidence type="ECO:0000259" key="1">
    <source>
        <dbReference type="PROSITE" id="PS51029"/>
    </source>
</evidence>
<dbReference type="Pfam" id="PF10545">
    <property type="entry name" value="MADF_DNA_bdg"/>
    <property type="match status" value="1"/>
</dbReference>
<keyword evidence="2" id="KW-1185">Reference proteome</keyword>
<gene>
    <name evidence="3" type="primary">LOC116948107</name>
</gene>
<evidence type="ECO:0000313" key="3">
    <source>
        <dbReference type="RefSeq" id="XP_032820354.1"/>
    </source>
</evidence>
<dbReference type="PANTHER" id="PTHR12243:SF67">
    <property type="entry name" value="COREPRESSOR OF PANGOLIN, ISOFORM A-RELATED"/>
    <property type="match status" value="1"/>
</dbReference>
<dbReference type="PANTHER" id="PTHR12243">
    <property type="entry name" value="MADF DOMAIN TRANSCRIPTION FACTOR"/>
    <property type="match status" value="1"/>
</dbReference>
<dbReference type="AlphaFoldDB" id="A0AAJ7X3P3"/>
<dbReference type="Proteomes" id="UP001318040">
    <property type="component" value="Chromosome 32"/>
</dbReference>
<sequence length="243" mass="28124">MAVPYCSQLPGNVESRRKVKWDTGKESLLIDFFQDNRLLWNDTDPDYFRQDMRSERLSELRQFLGVDSQGIPFREEDIKTKWKVLRGSYYRELRKQDQCKELWSDSNKQYIPRWVHFDKMCFIRNAYCTRGNISSLQRASLSVVTNAALQLSTSVPHARKRRLIGAAGHSGPDMLHHVAGKDLHSRLQLPHDANDAFGVHVALMLKSLPPRQCDLVKMDILKVFFKHKYPCNDDGEVTDGFPA</sequence>
<dbReference type="PROSITE" id="PS51029">
    <property type="entry name" value="MADF"/>
    <property type="match status" value="1"/>
</dbReference>
<dbReference type="RefSeq" id="XP_032820354.1">
    <property type="nucleotide sequence ID" value="XM_032964463.1"/>
</dbReference>
<accession>A0AAJ7X3P3</accession>